<proteinExistence type="predicted"/>
<reference evidence="2 3" key="1">
    <citation type="submission" date="2018-05" db="EMBL/GenBank/DDBJ databases">
        <title>Genomic Encyclopedia of Type Strains, Phase IV (KMG-IV): sequencing the most valuable type-strain genomes for metagenomic binning, comparative biology and taxonomic classification.</title>
        <authorList>
            <person name="Goeker M."/>
        </authorList>
    </citation>
    <scope>NUCLEOTIDE SEQUENCE [LARGE SCALE GENOMIC DNA]</scope>
    <source>
        <strain evidence="2 3">DSM 23606</strain>
    </source>
</reference>
<dbReference type="SUPFAM" id="SSF54001">
    <property type="entry name" value="Cysteine proteinases"/>
    <property type="match status" value="1"/>
</dbReference>
<dbReference type="Pfam" id="PF08379">
    <property type="entry name" value="Bact_transglu_N"/>
    <property type="match status" value="1"/>
</dbReference>
<dbReference type="GO" id="GO:0008233">
    <property type="term" value="F:peptidase activity"/>
    <property type="evidence" value="ECO:0007669"/>
    <property type="project" value="UniProtKB-KW"/>
</dbReference>
<sequence length="294" mass="32788">MNYRVTHRTTYRYSGRVSLCHNEARLLPRETPSQFVGETKLVIEPKPAIYHERRDFFGNRVVYFSIQDLHQVLKVTATSHITGAPRVLPPDAASPAWDEVARVVRRLPELGALEARQFMLESPFIRPSHELLDYARPSFAPDRPLLEAVLDLNRRIFKDFTYDPGFSTLATPLSQVLEERRGVCQDFAHLAIGCLRSLGLAARYVSGYLETLPPPGKERLVGADASHAWLAVFIPGLGWVDLDPTNDCLPGERHVTLAWGRDYSDVAPLKGVMIGGGTHALDVSVDVMPLRPAA</sequence>
<dbReference type="PANTHER" id="PTHR33490:SF7">
    <property type="entry name" value="BLR2979 PROTEIN"/>
    <property type="match status" value="1"/>
</dbReference>
<evidence type="ECO:0000313" key="2">
    <source>
        <dbReference type="EMBL" id="PWV60141.1"/>
    </source>
</evidence>
<evidence type="ECO:0000313" key="3">
    <source>
        <dbReference type="Proteomes" id="UP000246569"/>
    </source>
</evidence>
<keyword evidence="3" id="KW-1185">Reference proteome</keyword>
<protein>
    <submittedName>
        <fullName evidence="2">Transglutaminase-like putative cysteine protease</fullName>
    </submittedName>
</protein>
<dbReference type="InterPro" id="IPR038765">
    <property type="entry name" value="Papain-like_cys_pep_sf"/>
</dbReference>
<dbReference type="SMART" id="SM00460">
    <property type="entry name" value="TGc"/>
    <property type="match status" value="1"/>
</dbReference>
<evidence type="ECO:0000259" key="1">
    <source>
        <dbReference type="SMART" id="SM00460"/>
    </source>
</evidence>
<dbReference type="Gene3D" id="3.10.620.30">
    <property type="match status" value="1"/>
</dbReference>
<gene>
    <name evidence="2" type="ORF">C7443_10870</name>
</gene>
<keyword evidence="2" id="KW-0645">Protease</keyword>
<feature type="domain" description="Transglutaminase-like" evidence="1">
    <location>
        <begin position="176"/>
        <end position="246"/>
    </location>
</feature>
<dbReference type="InterPro" id="IPR013589">
    <property type="entry name" value="Bac_transglu_N"/>
</dbReference>
<dbReference type="PANTHER" id="PTHR33490">
    <property type="entry name" value="BLR5614 PROTEIN-RELATED"/>
    <property type="match status" value="1"/>
</dbReference>
<dbReference type="Proteomes" id="UP000246569">
    <property type="component" value="Unassembled WGS sequence"/>
</dbReference>
<keyword evidence="2" id="KW-0378">Hydrolase</keyword>
<organism evidence="2 3">
    <name type="scientific">Plasticicumulans acidivorans</name>
    <dbReference type="NCBI Taxonomy" id="886464"/>
    <lineage>
        <taxon>Bacteria</taxon>
        <taxon>Pseudomonadati</taxon>
        <taxon>Pseudomonadota</taxon>
        <taxon>Gammaproteobacteria</taxon>
        <taxon>Candidatus Competibacteraceae</taxon>
        <taxon>Plasticicumulans</taxon>
    </lineage>
</organism>
<accession>A0A317MTB3</accession>
<dbReference type="Pfam" id="PF01841">
    <property type="entry name" value="Transglut_core"/>
    <property type="match status" value="1"/>
</dbReference>
<dbReference type="EMBL" id="QGTJ01000008">
    <property type="protein sequence ID" value="PWV60141.1"/>
    <property type="molecule type" value="Genomic_DNA"/>
</dbReference>
<dbReference type="RefSeq" id="WP_110019250.1">
    <property type="nucleotide sequence ID" value="NZ_QGTJ01000008.1"/>
</dbReference>
<comment type="caution">
    <text evidence="2">The sequence shown here is derived from an EMBL/GenBank/DDBJ whole genome shotgun (WGS) entry which is preliminary data.</text>
</comment>
<dbReference type="AlphaFoldDB" id="A0A317MTB3"/>
<dbReference type="OrthoDB" id="5438043at2"/>
<dbReference type="InterPro" id="IPR002931">
    <property type="entry name" value="Transglutaminase-like"/>
</dbReference>
<dbReference type="GO" id="GO:0006508">
    <property type="term" value="P:proteolysis"/>
    <property type="evidence" value="ECO:0007669"/>
    <property type="project" value="UniProtKB-KW"/>
</dbReference>
<name>A0A317MTB3_9GAMM</name>